<sequence>MTYHQLGGNIIDANRKYRGVEPRKGTKNEI</sequence>
<reference evidence="1" key="1">
    <citation type="journal article" date="2021" name="Proc. Natl. Acad. Sci. U.S.A.">
        <title>A Catalog of Tens of Thousands of Viruses from Human Metagenomes Reveals Hidden Associations with Chronic Diseases.</title>
        <authorList>
            <person name="Tisza M.J."/>
            <person name="Buck C.B."/>
        </authorList>
    </citation>
    <scope>NUCLEOTIDE SEQUENCE</scope>
    <source>
        <strain evidence="1">CtrCv3</strain>
    </source>
</reference>
<name>A0A8S5SCL9_9CAUD</name>
<accession>A0A8S5SCL9</accession>
<protein>
    <submittedName>
        <fullName evidence="1">Uncharacterized protein</fullName>
    </submittedName>
</protein>
<proteinExistence type="predicted"/>
<organism evidence="1">
    <name type="scientific">Siphoviridae sp. ctrCv3</name>
    <dbReference type="NCBI Taxonomy" id="2827954"/>
    <lineage>
        <taxon>Viruses</taxon>
        <taxon>Duplodnaviria</taxon>
        <taxon>Heunggongvirae</taxon>
        <taxon>Uroviricota</taxon>
        <taxon>Caudoviricetes</taxon>
    </lineage>
</organism>
<evidence type="ECO:0000313" key="1">
    <source>
        <dbReference type="EMBL" id="DAF48717.1"/>
    </source>
</evidence>
<dbReference type="EMBL" id="BK032572">
    <property type="protein sequence ID" value="DAF48717.1"/>
    <property type="molecule type" value="Genomic_DNA"/>
</dbReference>